<feature type="region of interest" description="Disordered" evidence="8">
    <location>
        <begin position="1355"/>
        <end position="1407"/>
    </location>
</feature>
<dbReference type="PROSITE" id="PS51446">
    <property type="entry name" value="PACIFASTIN"/>
    <property type="match status" value="1"/>
</dbReference>
<feature type="region of interest" description="Disordered" evidence="8">
    <location>
        <begin position="1521"/>
        <end position="1805"/>
    </location>
</feature>
<dbReference type="FunFam" id="2.10.25.10:FF:000674">
    <property type="entry name" value="Mucin-2"/>
    <property type="match status" value="1"/>
</dbReference>
<dbReference type="Pfam" id="PF08742">
    <property type="entry name" value="C8"/>
    <property type="match status" value="4"/>
</dbReference>
<evidence type="ECO:0000256" key="8">
    <source>
        <dbReference type="SAM" id="MobiDB-lite"/>
    </source>
</evidence>
<dbReference type="GO" id="GO:0030414">
    <property type="term" value="F:peptidase inhibitor activity"/>
    <property type="evidence" value="ECO:0007669"/>
    <property type="project" value="InterPro"/>
</dbReference>
<keyword evidence="6" id="KW-1015">Disulfide bond</keyword>
<keyword evidence="5" id="KW-0186">Copper</keyword>
<dbReference type="InterPro" id="IPR050780">
    <property type="entry name" value="Mucin_vWF_Thrombospondin_sf"/>
</dbReference>
<evidence type="ECO:0000259" key="10">
    <source>
        <dbReference type="PROSITE" id="PS51233"/>
    </source>
</evidence>
<dbReference type="SUPFAM" id="SSF57567">
    <property type="entry name" value="Serine protease inhibitors"/>
    <property type="match status" value="3"/>
</dbReference>
<dbReference type="InterPro" id="IPR001007">
    <property type="entry name" value="VWF_dom"/>
</dbReference>
<dbReference type="SMART" id="SM00216">
    <property type="entry name" value="VWD"/>
    <property type="match status" value="4"/>
</dbReference>
<feature type="domain" description="VWFD" evidence="10">
    <location>
        <begin position="2485"/>
        <end position="2660"/>
    </location>
</feature>
<feature type="domain" description="VWFD" evidence="10">
    <location>
        <begin position="358"/>
        <end position="429"/>
    </location>
</feature>
<name>A0A8C2HZ64_CYPCA</name>
<feature type="region of interest" description="Disordered" evidence="8">
    <location>
        <begin position="1128"/>
        <end position="1240"/>
    </location>
</feature>
<keyword evidence="3 9" id="KW-0732">Signal</keyword>
<dbReference type="PANTHER" id="PTHR11339">
    <property type="entry name" value="EXTRACELLULAR MATRIX GLYCOPROTEIN RELATED"/>
    <property type="match status" value="1"/>
</dbReference>
<keyword evidence="4" id="KW-0677">Repeat</keyword>
<dbReference type="InterPro" id="IPR058753">
    <property type="entry name" value="TIL_OTOGL_Mucin"/>
</dbReference>
<dbReference type="InterPro" id="IPR014853">
    <property type="entry name" value="VWF/SSPO/ZAN-like_Cys-rich_dom"/>
</dbReference>
<sequence length="2861" mass="309676">MVVFSMGTVRMSQIWMLRWVVLLVGLQSVQAVEPNPDHRSTVCSTWGNFHFKTFDGQFFQVTDTCNYVMTVMCDIPISDFNIQMQRETVNGSITFSTVTIELEGTVIKITNEILKSVSLSSDIILLYDVPQIELPEKYQGLTCGLCGDFNGNKHDDITVSGKHNVFNSLVISFKYSKFSYQQTHTDFKHFTSVCQQYLSRPGFADCYRVMDMGSFEKACEVDLCQCYGNHDCLCNTLTEISRQCTHAGGNPGTWRTEQLCPKTCPLNLQYMECGSPCKNTCSDPTASLLCKEHCVDGCFCPIGTVEDNIGQSGCVNVNECPCEHNGAVYRSGESYKQACKKCVCTAGHWTCTYLECPGICSVVGGSHVTTYDGKTFTFSGNCDYILTKHSNDSDIAVVGNLAKCDPARKDTCLNSITLVISGTTTILILWVSIEPLFTLLLSGLCGNYNDIQSDDFKTTSGIIEGTPTSFVNFWKQNCEDLEITFDNPCSLNIETEQLAKDWCSRLTNPNGSFAACHSVICPEMYYQWCVYDTCKCADIKKCMCAAVSNYAHACAARGIILQGWMDSDPCGNMRYSYGVTSCGSTCRSLSEPDNTCQGSFTPVDGCTCSEGTYLNEGGSCVHAEQCPCYYGNQVIEPSAVFYKDDCVAPMTFFKCSNHGEKGTECQRTCEKQDPNNCVSMGCISGCMCPDDLLADGKGGCVKRDKCPCTHNGVLYSPGEQVQQDCNTCTCTNGMWTCTKKACYGTCTIYGEGHFRTFDGRRYSFHGDCEHTIAHDYCDTNPSPSFRLVTENIPCATTNSICSKSINLFFGKYEMILSEEEDVKVIESNGTEYRYQISSAGIYVVIEVEGLLNLIWDKKTSVMIQLNPKLKGKVCGLCGNFDGNANNDFMKHNGEVVTDPDDFGNSWKVKPSCPDVTNVMHPCDANPHRRAWAIKQCRIITSPVFADCHSLVDSGPYYDACERDTCACDSGGDCDCLCTAVAAYAAECRKRGACVAWRRPNFCPLFCDYYNNSPEECEWHYKPCGSTCMKTCKNPSGTCSDQIPPLEGCFLQCPSERPYLREETMKCVTEEECKDCVYNGKVFPRGSVIYETTDGNGVCFTALCDSNGEKIRIITESCGTTASTPFTFTTTPETTLTTTTTTTPTTTTTGTSTPTSTETSTTTITIPPCEPEDQCTPSTTSPSTLTSTSSTTTVTSTPTTVTITPTSTGTPSTITSTTSPTTGTTTPTSTETSTVTPSTISTTTATTTTPFCTLTCTWSDWTDGNTPSTEPEGFETEPIDVLWKSKKITCQSPEEIECRAVNYPQKSLQDLGQTVYCNTSFGLSCSNEDNANRIPPLCYNYEIRVKCCEPQDHCTPSTTSPITPTTPTSTETSTVTPTTPTSTETSTVTPTTPTSTETSTVTPSTISTTTATTTTPFCTLTCTWSDWTDGNTPSTEPEGFETEPIDVLWKSKKITCQSPEEIECRAVNYPQKSLQDLGQTVYCNTSFGLSCSNEDNANRIPPLCYNYEIRVKCCEPQDHCTPSTTSPSTLTSTTSTTTVTSTPTTVTITPTSTETPSTISTTTATTTTPTSTPTSTETSPTTVTITPTSTGTPSTITSTTSPTTGTTTPTSTETSTVTPTTPTSTETSTVTPTTPTSTETSTVTPTTPTSTETSTVTPTTPTSTETSTVTPTTPTSTETSTVTPTTPTSTETSTVTPTTPTSTETSTVTPTTPTSTETSTVTPTTPTSTETSTVTPTTPTSTETSTVTPTTPTSTETSTVTPTTPTSTETSTVTPTTPTSTETSTVTPTTPTSTETSTVTPSTISTTTATTTTPFCTLTCTWSDWTDGNTPSTEPEGFETEPIDVLWKSKKITCQSPEEIECRAVNYPQKSLQDLGQTVYCNTSFGLSCSNEDNANRIPPLCYNYEIRVKCCEPQDHCTPSTTSPSTLTSTTSTTTVTSTPTTVTITPTSTETPSTTTVTTTTSTETSTITTLTTTPITVTTTPTSTETTTPTTVTITPTSTETPSTTTGTTTTTPSTETSTITSMTTTPITVTTTPTSTETTPSTTVTITPTSTETPSTTTVTTTTSTETSTITTLTTTPITVTTTPTSTETPSTTSTTTVTTSPYTCVRCKWSSWINSNIPSTEPEGFETEPIDTLWNSGKITCQNPEEIKCRAVDYPQKSLEDLGQTVYCNTSFGLSCSNEENADGTPPLCYNYEISVKCCKDICITSTMSPKTTPSTTVTISPTSTETTPSTTVTISPTSTETTPSTTVTISPTSTETTPSTTVTISPTSTETTPSTTVTITPTSTETPSTTSTTSVTTTPYTCIHCKWSSWVNSNTPSTKPQGFETEPIDTLWNSGKITCQNPEEIKCRAVDYPQKSLEDLGQIIYCNTSFGLSCSNEDNADGMSPLCYNYEIRVKCCEDTCITSTMSTSTPTSTTIVTSTSTSTESSTITPTTITTTPTTTETPSTTTGTTTTPSTEISTITSITTTCGLCLLLVFVLAGKCSGWGDPHYKTFDGTYYAFQGNCTYVLFKEIIPRYNISVHVKNYYCDVKNNLACPEYVVVNYKSYKIKLTSNTREVQVYVNDELKQLTYINNDFFITTSGMAVIVNITEIKVDISVNHQGFEINLPFSYFHGNTEGQCGVCDNNRANDCRRPDGQIDPSCVNMAQLWMVPPGCKTPPTISPPPSPPPCNSTICDLIKSDMFMKCHGVIPYESYYEACKYDVCHMGNTSIGCSSLEAYALLCGKEGICVDWRTSNKLTKMCEYKCPSHKVYKGCGPKPGDTWTMDCHEYTCSNETFGIKTVPVGCPVEKACGPERKKIIENCCPTCGESRLNLLENCNQDNKFEANQRFTITATIEISLHKCIQKSFIRLPISQPI</sequence>
<dbReference type="PANTHER" id="PTHR11339:SF408">
    <property type="entry name" value="MUCIN-5B"/>
    <property type="match status" value="1"/>
</dbReference>
<evidence type="ECO:0000256" key="4">
    <source>
        <dbReference type="ARBA" id="ARBA00022737"/>
    </source>
</evidence>
<evidence type="ECO:0000313" key="12">
    <source>
        <dbReference type="Ensembl" id="ENSCCRP00020072086.1"/>
    </source>
</evidence>
<evidence type="ECO:0000256" key="6">
    <source>
        <dbReference type="ARBA" id="ARBA00023157"/>
    </source>
</evidence>
<proteinExistence type="predicted"/>
<keyword evidence="7" id="KW-0325">Glycoprotein</keyword>
<feature type="region of interest" description="Disordered" evidence="8">
    <location>
        <begin position="2418"/>
        <end position="2459"/>
    </location>
</feature>
<feature type="domain" description="Pacifastin" evidence="11">
    <location>
        <begin position="712"/>
        <end position="745"/>
    </location>
</feature>
<dbReference type="Pfam" id="PF25962">
    <property type="entry name" value="TIL_OTOGL_Mucin"/>
    <property type="match status" value="1"/>
</dbReference>
<reference evidence="12" key="1">
    <citation type="submission" date="2025-08" db="UniProtKB">
        <authorList>
            <consortium name="Ensembl"/>
        </authorList>
    </citation>
    <scope>IDENTIFICATION</scope>
</reference>
<feature type="region of interest" description="Disordered" evidence="8">
    <location>
        <begin position="2217"/>
        <end position="2297"/>
    </location>
</feature>
<dbReference type="SMART" id="SM00215">
    <property type="entry name" value="VWC_out"/>
    <property type="match status" value="2"/>
</dbReference>
<evidence type="ECO:0000256" key="7">
    <source>
        <dbReference type="ARBA" id="ARBA00023180"/>
    </source>
</evidence>
<evidence type="ECO:0000256" key="3">
    <source>
        <dbReference type="ARBA" id="ARBA00022729"/>
    </source>
</evidence>
<dbReference type="Proteomes" id="UP000694701">
    <property type="component" value="Unplaced"/>
</dbReference>
<dbReference type="Pfam" id="PF23244">
    <property type="entry name" value="VWF"/>
    <property type="match status" value="1"/>
</dbReference>
<dbReference type="GO" id="GO:0005615">
    <property type="term" value="C:extracellular space"/>
    <property type="evidence" value="ECO:0007669"/>
    <property type="project" value="TreeGrafter"/>
</dbReference>
<evidence type="ECO:0000256" key="5">
    <source>
        <dbReference type="ARBA" id="ARBA00023008"/>
    </source>
</evidence>
<dbReference type="InterPro" id="IPR025155">
    <property type="entry name" value="WxxW_domain"/>
</dbReference>
<dbReference type="Pfam" id="PF01826">
    <property type="entry name" value="TIL"/>
    <property type="match status" value="1"/>
</dbReference>
<evidence type="ECO:0000256" key="2">
    <source>
        <dbReference type="ARBA" id="ARBA00022525"/>
    </source>
</evidence>
<dbReference type="Ensembl" id="ENSCCRT00020079159.1">
    <property type="protein sequence ID" value="ENSCCRP00020072086.1"/>
    <property type="gene ID" value="ENSCCRG00020033695.1"/>
</dbReference>
<dbReference type="SMART" id="SM00214">
    <property type="entry name" value="VWC"/>
    <property type="match status" value="3"/>
</dbReference>
<evidence type="ECO:0000256" key="1">
    <source>
        <dbReference type="ARBA" id="ARBA00004613"/>
    </source>
</evidence>
<feature type="compositionally biased region" description="Low complexity" evidence="8">
    <location>
        <begin position="1175"/>
        <end position="1240"/>
    </location>
</feature>
<evidence type="ECO:0000256" key="9">
    <source>
        <dbReference type="SAM" id="SignalP"/>
    </source>
</evidence>
<dbReference type="SUPFAM" id="SSF57603">
    <property type="entry name" value="FnI-like domain"/>
    <property type="match status" value="2"/>
</dbReference>
<feature type="compositionally biased region" description="Low complexity" evidence="8">
    <location>
        <begin position="1128"/>
        <end position="1166"/>
    </location>
</feature>
<evidence type="ECO:0000313" key="13">
    <source>
        <dbReference type="Proteomes" id="UP000694701"/>
    </source>
</evidence>
<feature type="region of interest" description="Disordered" evidence="8">
    <location>
        <begin position="1919"/>
        <end position="2072"/>
    </location>
</feature>
<accession>A0A8C2HZ64</accession>
<dbReference type="Pfam" id="PF00094">
    <property type="entry name" value="VWD"/>
    <property type="match status" value="5"/>
</dbReference>
<dbReference type="Pfam" id="PF13330">
    <property type="entry name" value="Mucin2_WxxW"/>
    <property type="match status" value="5"/>
</dbReference>
<dbReference type="InterPro" id="IPR008037">
    <property type="entry name" value="Pacifastin_dom"/>
</dbReference>
<evidence type="ECO:0000259" key="11">
    <source>
        <dbReference type="PROSITE" id="PS51446"/>
    </source>
</evidence>
<keyword evidence="2" id="KW-0964">Secreted</keyword>
<feature type="domain" description="VWFD" evidence="10">
    <location>
        <begin position="41"/>
        <end position="235"/>
    </location>
</feature>
<feature type="domain" description="VWFD" evidence="10">
    <location>
        <begin position="744"/>
        <end position="913"/>
    </location>
</feature>
<dbReference type="GO" id="GO:0031012">
    <property type="term" value="C:extracellular matrix"/>
    <property type="evidence" value="ECO:0007669"/>
    <property type="project" value="TreeGrafter"/>
</dbReference>
<feature type="chain" id="PRO_5034166863" evidence="9">
    <location>
        <begin position="32"/>
        <end position="2861"/>
    </location>
</feature>
<feature type="signal peptide" evidence="9">
    <location>
        <begin position="1"/>
        <end position="31"/>
    </location>
</feature>
<organism evidence="12 13">
    <name type="scientific">Cyprinus carpio</name>
    <name type="common">Common carp</name>
    <dbReference type="NCBI Taxonomy" id="7962"/>
    <lineage>
        <taxon>Eukaryota</taxon>
        <taxon>Metazoa</taxon>
        <taxon>Chordata</taxon>
        <taxon>Craniata</taxon>
        <taxon>Vertebrata</taxon>
        <taxon>Euteleostomi</taxon>
        <taxon>Actinopterygii</taxon>
        <taxon>Neopterygii</taxon>
        <taxon>Teleostei</taxon>
        <taxon>Ostariophysi</taxon>
        <taxon>Cypriniformes</taxon>
        <taxon>Cyprinidae</taxon>
        <taxon>Cyprininae</taxon>
        <taxon>Cyprinus</taxon>
    </lineage>
</organism>
<protein>
    <submittedName>
        <fullName evidence="12">Mucin 5.1, oligomeric mucus/gel-forming</fullName>
    </submittedName>
</protein>
<dbReference type="InterPro" id="IPR002919">
    <property type="entry name" value="TIL_dom"/>
</dbReference>
<dbReference type="InterPro" id="IPR001846">
    <property type="entry name" value="VWF_type-D"/>
</dbReference>
<dbReference type="InterPro" id="IPR036084">
    <property type="entry name" value="Ser_inhib-like_sf"/>
</dbReference>
<dbReference type="FunFam" id="2.10.25.10:FF:000153">
    <property type="entry name" value="MUC5B isoform 1"/>
    <property type="match status" value="1"/>
</dbReference>
<comment type="subcellular location">
    <subcellularLocation>
        <location evidence="1">Secreted</location>
    </subcellularLocation>
</comment>
<dbReference type="Gene3D" id="2.10.25.10">
    <property type="entry name" value="Laminin"/>
    <property type="match status" value="3"/>
</dbReference>
<dbReference type="PROSITE" id="PS51233">
    <property type="entry name" value="VWFD"/>
    <property type="match status" value="4"/>
</dbReference>
<dbReference type="SMART" id="SM00832">
    <property type="entry name" value="C8"/>
    <property type="match status" value="4"/>
</dbReference>
<dbReference type="CDD" id="cd19941">
    <property type="entry name" value="TIL"/>
    <property type="match status" value="4"/>
</dbReference>